<dbReference type="PANTHER" id="PTHR18939">
    <property type="entry name" value="RIBOSOME BINDING PROTEIN-1"/>
    <property type="match status" value="1"/>
</dbReference>
<dbReference type="VEuPathDB" id="VectorBase:LLOJ005056"/>
<dbReference type="EnsemblMetazoa" id="LLOJ005056-RA">
    <property type="protein sequence ID" value="LLOJ005056-PA"/>
    <property type="gene ID" value="LLOJ005056"/>
</dbReference>
<feature type="compositionally biased region" description="Basic and acidic residues" evidence="2">
    <location>
        <begin position="289"/>
        <end position="307"/>
    </location>
</feature>
<keyword evidence="3" id="KW-0812">Transmembrane</keyword>
<keyword evidence="3" id="KW-0472">Membrane</keyword>
<feature type="region of interest" description="Disordered" evidence="2">
    <location>
        <begin position="130"/>
        <end position="308"/>
    </location>
</feature>
<evidence type="ECO:0008006" key="6">
    <source>
        <dbReference type="Google" id="ProtNLM"/>
    </source>
</evidence>
<dbReference type="InterPro" id="IPR040248">
    <property type="entry name" value="RRBP1"/>
</dbReference>
<feature type="compositionally biased region" description="Basic and acidic residues" evidence="2">
    <location>
        <begin position="250"/>
        <end position="272"/>
    </location>
</feature>
<keyword evidence="1" id="KW-0175">Coiled coil</keyword>
<protein>
    <recommendedName>
        <fullName evidence="6">Ribosome-binding protein 1</fullName>
    </recommendedName>
</protein>
<organism evidence="4 5">
    <name type="scientific">Lutzomyia longipalpis</name>
    <name type="common">Sand fly</name>
    <dbReference type="NCBI Taxonomy" id="7200"/>
    <lineage>
        <taxon>Eukaryota</taxon>
        <taxon>Metazoa</taxon>
        <taxon>Ecdysozoa</taxon>
        <taxon>Arthropoda</taxon>
        <taxon>Hexapoda</taxon>
        <taxon>Insecta</taxon>
        <taxon>Pterygota</taxon>
        <taxon>Neoptera</taxon>
        <taxon>Endopterygota</taxon>
        <taxon>Diptera</taxon>
        <taxon>Nematocera</taxon>
        <taxon>Psychodoidea</taxon>
        <taxon>Psychodidae</taxon>
        <taxon>Lutzomyia</taxon>
        <taxon>Lutzomyia</taxon>
    </lineage>
</organism>
<proteinExistence type="predicted"/>
<dbReference type="Proteomes" id="UP000092461">
    <property type="component" value="Unassembled WGS sequence"/>
</dbReference>
<evidence type="ECO:0000313" key="5">
    <source>
        <dbReference type="Proteomes" id="UP000092461"/>
    </source>
</evidence>
<keyword evidence="3" id="KW-1133">Transmembrane helix</keyword>
<evidence type="ECO:0000256" key="1">
    <source>
        <dbReference type="SAM" id="Coils"/>
    </source>
</evidence>
<feature type="coiled-coil region" evidence="1">
    <location>
        <begin position="560"/>
        <end position="745"/>
    </location>
</feature>
<evidence type="ECO:0000313" key="4">
    <source>
        <dbReference type="EnsemblMetazoa" id="LLOJ005056-PA"/>
    </source>
</evidence>
<reference evidence="4" key="1">
    <citation type="submission" date="2020-05" db="UniProtKB">
        <authorList>
            <consortium name="EnsemblMetazoa"/>
        </authorList>
    </citation>
    <scope>IDENTIFICATION</scope>
    <source>
        <strain evidence="4">Jacobina</strain>
    </source>
</reference>
<dbReference type="AlphaFoldDB" id="A0A1B0CKB9"/>
<sequence length="745" mass="84097">MEWNGQDHLCLLESQANFVVLREGHDFSRRSGCFGVCLSSLLSWRSLLQENFLALQCHRDLDASHSAAVSFDNPEASWTNNVIMEFYVYFVIVVVILISLATSLIISKLPRGKTFDEVLSEKKKLAEKLYGTSGKKSQKSKKQPPNAGKKSKDKVKVKEAEPPSSEDTMDAPDEKPPSPKGHVEFSEAEIITDSDSPRIKKQLSVTSGGKKSGGKKNGGKASGTGILINKSETSAVKAAAAPAEPMNHFEQIHPKDDAEILRAAAHRDELAESRNQPGGKSDRNAAANRDSKKGKNPKVHADKEEKVAAAPVVVEEKAVVAKKVPDSGGAGSTKSTKKSIGRKQESTGLAVQKIIAETDEIGVNFLIPLLAKAELSRSEIQIIIEYLLNKQSDTITVNHSEWTEGKSDVVQKLKKQIELKEKALQDEQEASAGMQARLRELRAEINLEKSQYNANLKQYIEEIAQKTKDLQNMTTDYQQLNEKYVNEKQQMTVQMQQLQSKLLQEKKANSQEHLQQIQQLTEANNVLNSEIIAKTKLINDVNEQFQKFASEKHQLIETVKKEYEAKMAEYEMIMRKKEEQQLYLEQDLQKIRQMADHDAEALRRLKENFDVKRYEVEQYKTQLAEMTKNNHNIEDMGKVEIRNLQNALDSCKTDLTRSRSEANEFRNKSEDLDAQVVELKRQISLWSGKIHEQTVQMTEMDANLTGYKTDLEDKSAKLAEAENKIRCFGEEKERLEKQIEDLKGR</sequence>
<accession>A0A1B0CKB9</accession>
<name>A0A1B0CKB9_LUTLO</name>
<dbReference type="VEuPathDB" id="VectorBase:LLONM1_009555"/>
<dbReference type="PANTHER" id="PTHR18939:SF4">
    <property type="entry name" value="RIBOSOME-BINDING PROTEIN 1"/>
    <property type="match status" value="1"/>
</dbReference>
<dbReference type="EMBL" id="AJWK01015969">
    <property type="status" value="NOT_ANNOTATED_CDS"/>
    <property type="molecule type" value="Genomic_DNA"/>
</dbReference>
<dbReference type="GO" id="GO:0005789">
    <property type="term" value="C:endoplasmic reticulum membrane"/>
    <property type="evidence" value="ECO:0007669"/>
    <property type="project" value="TreeGrafter"/>
</dbReference>
<feature type="transmembrane region" description="Helical" evidence="3">
    <location>
        <begin position="86"/>
        <end position="106"/>
    </location>
</feature>
<keyword evidence="5" id="KW-1185">Reference proteome</keyword>
<evidence type="ECO:0000256" key="2">
    <source>
        <dbReference type="SAM" id="MobiDB-lite"/>
    </source>
</evidence>
<dbReference type="EMBL" id="AJWK01015970">
    <property type="status" value="NOT_ANNOTATED_CDS"/>
    <property type="molecule type" value="Genomic_DNA"/>
</dbReference>
<feature type="compositionally biased region" description="Basic and acidic residues" evidence="2">
    <location>
        <begin position="172"/>
        <end position="185"/>
    </location>
</feature>
<feature type="region of interest" description="Disordered" evidence="2">
    <location>
        <begin position="324"/>
        <end position="343"/>
    </location>
</feature>
<evidence type="ECO:0000256" key="3">
    <source>
        <dbReference type="SAM" id="Phobius"/>
    </source>
</evidence>
<feature type="coiled-coil region" evidence="1">
    <location>
        <begin position="410"/>
        <end position="530"/>
    </location>
</feature>